<dbReference type="Proteomes" id="UP000681720">
    <property type="component" value="Unassembled WGS sequence"/>
</dbReference>
<reference evidence="1" key="1">
    <citation type="submission" date="2021-02" db="EMBL/GenBank/DDBJ databases">
        <authorList>
            <person name="Nowell W R."/>
        </authorList>
    </citation>
    <scope>NUCLEOTIDE SEQUENCE</scope>
</reference>
<proteinExistence type="predicted"/>
<dbReference type="InterPro" id="IPR011042">
    <property type="entry name" value="6-blade_b-propeller_TolB-like"/>
</dbReference>
<feature type="non-terminal residue" evidence="1">
    <location>
        <position position="100"/>
    </location>
</feature>
<dbReference type="Gene3D" id="2.120.10.30">
    <property type="entry name" value="TolB, C-terminal domain"/>
    <property type="match status" value="1"/>
</dbReference>
<evidence type="ECO:0000313" key="2">
    <source>
        <dbReference type="Proteomes" id="UP000681720"/>
    </source>
</evidence>
<gene>
    <name evidence="1" type="ORF">GIL414_LOCUS27251</name>
</gene>
<protein>
    <submittedName>
        <fullName evidence="1">Uncharacterized protein</fullName>
    </submittedName>
</protein>
<accession>A0A8S2UAR8</accession>
<dbReference type="SUPFAM" id="SSF101898">
    <property type="entry name" value="NHL repeat"/>
    <property type="match status" value="1"/>
</dbReference>
<dbReference type="EMBL" id="CAJOBJ010042569">
    <property type="protein sequence ID" value="CAF4333975.1"/>
    <property type="molecule type" value="Genomic_DNA"/>
</dbReference>
<sequence>MKWEEGAKEGVVVAGGQGRNFLTQMWGPQGVVVDEFGTVYVSDSWRSRIMRWSKQAKEESVIVGGNSRGEQSNRLHIPVGLSFDRLGNLYVVDQMNNQVQ</sequence>
<organism evidence="1 2">
    <name type="scientific">Rotaria magnacalcarata</name>
    <dbReference type="NCBI Taxonomy" id="392030"/>
    <lineage>
        <taxon>Eukaryota</taxon>
        <taxon>Metazoa</taxon>
        <taxon>Spiralia</taxon>
        <taxon>Gnathifera</taxon>
        <taxon>Rotifera</taxon>
        <taxon>Eurotatoria</taxon>
        <taxon>Bdelloidea</taxon>
        <taxon>Philodinida</taxon>
        <taxon>Philodinidae</taxon>
        <taxon>Rotaria</taxon>
    </lineage>
</organism>
<dbReference type="AlphaFoldDB" id="A0A8S2UAR8"/>
<comment type="caution">
    <text evidence="1">The sequence shown here is derived from an EMBL/GenBank/DDBJ whole genome shotgun (WGS) entry which is preliminary data.</text>
</comment>
<evidence type="ECO:0000313" key="1">
    <source>
        <dbReference type="EMBL" id="CAF4333975.1"/>
    </source>
</evidence>
<name>A0A8S2UAR8_9BILA</name>